<organism evidence="1 2">
    <name type="scientific">Brumimicrobium glaciale</name>
    <dbReference type="NCBI Taxonomy" id="200475"/>
    <lineage>
        <taxon>Bacteria</taxon>
        <taxon>Pseudomonadati</taxon>
        <taxon>Bacteroidota</taxon>
        <taxon>Flavobacteriia</taxon>
        <taxon>Flavobacteriales</taxon>
        <taxon>Crocinitomicaceae</taxon>
        <taxon>Brumimicrobium</taxon>
    </lineage>
</organism>
<dbReference type="Pfam" id="PF13585">
    <property type="entry name" value="CHU_C"/>
    <property type="match status" value="1"/>
</dbReference>
<evidence type="ECO:0000313" key="2">
    <source>
        <dbReference type="Proteomes" id="UP000293952"/>
    </source>
</evidence>
<keyword evidence="2" id="KW-1185">Reference proteome</keyword>
<dbReference type="SUPFAM" id="SSF141072">
    <property type="entry name" value="CalX-like"/>
    <property type="match status" value="1"/>
</dbReference>
<dbReference type="OrthoDB" id="9765926at2"/>
<comment type="caution">
    <text evidence="1">The sequence shown here is derived from an EMBL/GenBank/DDBJ whole genome shotgun (WGS) entry which is preliminary data.</text>
</comment>
<dbReference type="Gene3D" id="2.60.40.10">
    <property type="entry name" value="Immunoglobulins"/>
    <property type="match status" value="2"/>
</dbReference>
<protein>
    <submittedName>
        <fullName evidence="1">Gliding motility-associated C-terminal domain-containing protein</fullName>
    </submittedName>
</protein>
<name>A0A4Q4KR58_9FLAO</name>
<dbReference type="InterPro" id="IPR049804">
    <property type="entry name" value="Choice_anch_L"/>
</dbReference>
<dbReference type="EMBL" id="SETE01000001">
    <property type="protein sequence ID" value="RYM36020.1"/>
    <property type="molecule type" value="Genomic_DNA"/>
</dbReference>
<sequence length="929" mass="100085">MKPINTHQLKNIKVNSFFELKSILLLLSFFILQGASNVFAQITLTNPNVTPAYAVTDVLLGQGVVATNITFNGSPFLINNPQNSVREFSNTSAAFPLSGGVLMQTNGGSVVTDADLSAITPNNVTNGAILEFDFVPDGDTLSFSYIFTSAEYSSFTCSNFNDVFGFFISGPGITGPYSNNSQNIAIVPGSNNIPVGINTVNSGSASGGSGTNCSNIDPNWVANSVYFTTIYNSIYNNSPAITTAPNYNGSTVELTANASVICGEVYHIKLAISNVSDQSYNSAVFLKAGSFASEPNIVISSNNVTSNYLDTVIVEGCDVGSFCFERTLAQSLDTSIVYYELSGLAIRALDYTFTNLPNSGDSIVLPPGVTNFCLNFNPTDDGFYEGPQDIFLTAYTINSCGDSTFSYADIWIVDKPLDLITDAGADTTVCSGGTGTLNGTFTIPTNQIKWTYTGPGNVVFTPDDETINAGVAFDTPGQYEFFLTEKNDSCALLKVDSMIVIYEELTFNVSSDTTICENGEATLFANATGATNFEYHWGHTTDLSANQSIMPASQTNLTVFARSDSGCVTPTETIVVDVLPPLGLSSTASQTICPGESINVTSTVSGGNGGPYNYTWTDPTGAIVGTSNIINVSPAVTTIYTVFVSDDCESTPKVSTSEVVVAELPAVKFGVVDGEICTPAEFVIFNQTDPLLVQDTYWYISDDQVFMQNDTINVLITEAGVYGVRMVIVTPDGCVDSLSINEMLTVYPKPKADFTYYPKPATILNAEVNFQNYSEDADTYYWSFEGGNPIFSTLEDPKTQYPEGVAATYEVELISTSMFNCKDTITKIVAVIPEVLIFAPNSFTPDGDELNPTWKPVIEGIDKMNVTVEVYNRWGEKVWESHNLDVGWDGTYGQGGSLVKVGAYVWKIQATNLINDDKYVWDGVLTVIY</sequence>
<dbReference type="AlphaFoldDB" id="A0A4Q4KR58"/>
<dbReference type="InterPro" id="IPR035986">
    <property type="entry name" value="PKD_dom_sf"/>
</dbReference>
<dbReference type="NCBIfam" id="TIGR04131">
    <property type="entry name" value="Bac_Flav_CTERM"/>
    <property type="match status" value="1"/>
</dbReference>
<gene>
    <name evidence="1" type="ORF">ERX46_03220</name>
</gene>
<dbReference type="SUPFAM" id="SSF49299">
    <property type="entry name" value="PKD domain"/>
    <property type="match status" value="1"/>
</dbReference>
<accession>A0A4Q4KR58</accession>
<evidence type="ECO:0000313" key="1">
    <source>
        <dbReference type="EMBL" id="RYM36020.1"/>
    </source>
</evidence>
<dbReference type="RefSeq" id="WP_130092385.1">
    <property type="nucleotide sequence ID" value="NZ_SETE01000001.1"/>
</dbReference>
<dbReference type="InterPro" id="IPR026341">
    <property type="entry name" value="T9SS_type_B"/>
</dbReference>
<dbReference type="NCBIfam" id="NF038133">
    <property type="entry name" value="choice_anch_L"/>
    <property type="match status" value="1"/>
</dbReference>
<reference evidence="1 2" key="1">
    <citation type="submission" date="2019-02" db="EMBL/GenBank/DDBJ databases">
        <title>Genome sequence of the sea-ice species Brumimicrobium glaciale.</title>
        <authorList>
            <person name="Bowman J.P."/>
        </authorList>
    </citation>
    <scope>NUCLEOTIDE SEQUENCE [LARGE SCALE GENOMIC DNA]</scope>
    <source>
        <strain evidence="1 2">IC156</strain>
    </source>
</reference>
<dbReference type="InterPro" id="IPR013783">
    <property type="entry name" value="Ig-like_fold"/>
</dbReference>
<dbReference type="InterPro" id="IPR038081">
    <property type="entry name" value="CalX-like_sf"/>
</dbReference>
<proteinExistence type="predicted"/>
<dbReference type="Proteomes" id="UP000293952">
    <property type="component" value="Unassembled WGS sequence"/>
</dbReference>